<dbReference type="GeneID" id="117647335"/>
<proteinExistence type="predicted"/>
<feature type="non-terminal residue" evidence="6">
    <location>
        <position position="1"/>
    </location>
</feature>
<dbReference type="OrthoDB" id="6431754at2759"/>
<evidence type="ECO:0000313" key="6">
    <source>
        <dbReference type="RefSeq" id="XP_034244946.1"/>
    </source>
</evidence>
<evidence type="ECO:0000259" key="4">
    <source>
        <dbReference type="PROSITE" id="PS01180"/>
    </source>
</evidence>
<protein>
    <submittedName>
        <fullName evidence="6">Uncharacterized protein LOC117647335</fullName>
    </submittedName>
</protein>
<evidence type="ECO:0000313" key="5">
    <source>
        <dbReference type="Proteomes" id="UP000515158"/>
    </source>
</evidence>
<keyword evidence="5" id="KW-1185">Reference proteome</keyword>
<reference evidence="6" key="1">
    <citation type="submission" date="2025-08" db="UniProtKB">
        <authorList>
            <consortium name="RefSeq"/>
        </authorList>
    </citation>
    <scope>IDENTIFICATION</scope>
    <source>
        <tissue evidence="6">Total insect</tissue>
    </source>
</reference>
<name>A0A6P8Z558_THRPL</name>
<keyword evidence="3" id="KW-0812">Transmembrane</keyword>
<gene>
    <name evidence="6" type="primary">LOC117647335</name>
</gene>
<dbReference type="Gene3D" id="2.60.120.290">
    <property type="entry name" value="Spermadhesin, CUB domain"/>
    <property type="match status" value="1"/>
</dbReference>
<accession>A0A6P8Z558</accession>
<dbReference type="InterPro" id="IPR035914">
    <property type="entry name" value="Sperma_CUB_dom_sf"/>
</dbReference>
<dbReference type="SMART" id="SM00042">
    <property type="entry name" value="CUB"/>
    <property type="match status" value="1"/>
</dbReference>
<organism evidence="6">
    <name type="scientific">Thrips palmi</name>
    <name type="common">Melon thrips</name>
    <dbReference type="NCBI Taxonomy" id="161013"/>
    <lineage>
        <taxon>Eukaryota</taxon>
        <taxon>Metazoa</taxon>
        <taxon>Ecdysozoa</taxon>
        <taxon>Arthropoda</taxon>
        <taxon>Hexapoda</taxon>
        <taxon>Insecta</taxon>
        <taxon>Pterygota</taxon>
        <taxon>Neoptera</taxon>
        <taxon>Paraneoptera</taxon>
        <taxon>Thysanoptera</taxon>
        <taxon>Terebrantia</taxon>
        <taxon>Thripoidea</taxon>
        <taxon>Thripidae</taxon>
        <taxon>Thrips</taxon>
    </lineage>
</organism>
<dbReference type="KEGG" id="tpal:117647335"/>
<evidence type="ECO:0000256" key="2">
    <source>
        <dbReference type="PROSITE-ProRule" id="PRU00059"/>
    </source>
</evidence>
<sequence length="418" mass="44897">ALQHASEADPLEASGNGGAASSAATIAILEASFSARDAASIFLGANRTCGANHTSDGPRTIRAGVNHRCSGQNYCSFILNTDLPSSADWGPGLVHIKYACVSGSHMHRYCSSSAEVTTTEEGEGFLQSPGYPTITVGQSACLWRLRANRGQRLLLRVLDLSLRARTDGDEDCVDALSVREGSDDGAANADLVHECGDRDDDLEVESEHGALDVNLTTRSENAFPSRGVLIHYKAVGCPTLPTPVDGYLEHHNATAAWYMCSVGYVFKDTERRARTLLCEHGNTWNDTLAPCVNVSLTSAWKKGDFDSWTFSDGNNTKIKMAASDGGDNDTVSRVIVPTVIMAMLFVGNAVVLYVLFMLRKRNQKKCAEDEERAAIVKTNGSIKETKVGETENALEENTTDIPTVIANGAEDVVADARC</sequence>
<dbReference type="AlphaFoldDB" id="A0A6P8Z558"/>
<keyword evidence="1" id="KW-1015">Disulfide bond</keyword>
<keyword evidence="3" id="KW-1133">Transmembrane helix</keyword>
<dbReference type="RefSeq" id="XP_034244946.1">
    <property type="nucleotide sequence ID" value="XM_034389055.1"/>
</dbReference>
<dbReference type="Proteomes" id="UP000515158">
    <property type="component" value="Unplaced"/>
</dbReference>
<dbReference type="PROSITE" id="PS01180">
    <property type="entry name" value="CUB"/>
    <property type="match status" value="1"/>
</dbReference>
<evidence type="ECO:0000256" key="1">
    <source>
        <dbReference type="ARBA" id="ARBA00023157"/>
    </source>
</evidence>
<dbReference type="Pfam" id="PF00431">
    <property type="entry name" value="CUB"/>
    <property type="match status" value="1"/>
</dbReference>
<feature type="transmembrane region" description="Helical" evidence="3">
    <location>
        <begin position="334"/>
        <end position="356"/>
    </location>
</feature>
<dbReference type="SUPFAM" id="SSF49854">
    <property type="entry name" value="Spermadhesin, CUB domain"/>
    <property type="match status" value="1"/>
</dbReference>
<dbReference type="InterPro" id="IPR035976">
    <property type="entry name" value="Sushi/SCR/CCP_sf"/>
</dbReference>
<feature type="domain" description="CUB" evidence="4">
    <location>
        <begin position="110"/>
        <end position="235"/>
    </location>
</feature>
<keyword evidence="3" id="KW-0472">Membrane</keyword>
<dbReference type="SUPFAM" id="SSF57535">
    <property type="entry name" value="Complement control module/SCR domain"/>
    <property type="match status" value="1"/>
</dbReference>
<dbReference type="InterPro" id="IPR000859">
    <property type="entry name" value="CUB_dom"/>
</dbReference>
<comment type="caution">
    <text evidence="2">Lacks conserved residue(s) required for the propagation of feature annotation.</text>
</comment>
<evidence type="ECO:0000256" key="3">
    <source>
        <dbReference type="SAM" id="Phobius"/>
    </source>
</evidence>
<dbReference type="InParanoid" id="A0A6P8Z558"/>